<sequence length="62" mass="6937">MGISSGPMLLRNLGQLHLYKYNFREIRHGHSACYGPGGLSAAANEQRSSQLFGRILAWLYLD</sequence>
<proteinExistence type="predicted"/>
<dbReference type="Proteomes" id="UP000186922">
    <property type="component" value="Unassembled WGS sequence"/>
</dbReference>
<comment type="caution">
    <text evidence="1">The sequence shown here is derived from an EMBL/GenBank/DDBJ whole genome shotgun (WGS) entry which is preliminary data.</text>
</comment>
<keyword evidence="2" id="KW-1185">Reference proteome</keyword>
<gene>
    <name evidence="1" type="primary">RvY_05323-1</name>
    <name evidence="1" type="synonym">RvY_05323.1</name>
    <name evidence="1" type="ORF">RvY_05323</name>
</gene>
<organism evidence="1 2">
    <name type="scientific">Ramazzottius varieornatus</name>
    <name type="common">Water bear</name>
    <name type="synonym">Tardigrade</name>
    <dbReference type="NCBI Taxonomy" id="947166"/>
    <lineage>
        <taxon>Eukaryota</taxon>
        <taxon>Metazoa</taxon>
        <taxon>Ecdysozoa</taxon>
        <taxon>Tardigrada</taxon>
        <taxon>Eutardigrada</taxon>
        <taxon>Parachela</taxon>
        <taxon>Hypsibioidea</taxon>
        <taxon>Ramazzottiidae</taxon>
        <taxon>Ramazzottius</taxon>
    </lineage>
</organism>
<name>A0A1D1UXQ6_RAMVA</name>
<accession>A0A1D1UXQ6</accession>
<evidence type="ECO:0000313" key="1">
    <source>
        <dbReference type="EMBL" id="GAU93370.1"/>
    </source>
</evidence>
<dbReference type="AlphaFoldDB" id="A0A1D1UXQ6"/>
<reference evidence="1 2" key="1">
    <citation type="journal article" date="2016" name="Nat. Commun.">
        <title>Extremotolerant tardigrade genome and improved radiotolerance of human cultured cells by tardigrade-unique protein.</title>
        <authorList>
            <person name="Hashimoto T."/>
            <person name="Horikawa D.D."/>
            <person name="Saito Y."/>
            <person name="Kuwahara H."/>
            <person name="Kozuka-Hata H."/>
            <person name="Shin-I T."/>
            <person name="Minakuchi Y."/>
            <person name="Ohishi K."/>
            <person name="Motoyama A."/>
            <person name="Aizu T."/>
            <person name="Enomoto A."/>
            <person name="Kondo K."/>
            <person name="Tanaka S."/>
            <person name="Hara Y."/>
            <person name="Koshikawa S."/>
            <person name="Sagara H."/>
            <person name="Miura T."/>
            <person name="Yokobori S."/>
            <person name="Miyagawa K."/>
            <person name="Suzuki Y."/>
            <person name="Kubo T."/>
            <person name="Oyama M."/>
            <person name="Kohara Y."/>
            <person name="Fujiyama A."/>
            <person name="Arakawa K."/>
            <person name="Katayama T."/>
            <person name="Toyoda A."/>
            <person name="Kunieda T."/>
        </authorList>
    </citation>
    <scope>NUCLEOTIDE SEQUENCE [LARGE SCALE GENOMIC DNA]</scope>
    <source>
        <strain evidence="1 2">YOKOZUNA-1</strain>
    </source>
</reference>
<dbReference type="EMBL" id="BDGG01000002">
    <property type="protein sequence ID" value="GAU93370.1"/>
    <property type="molecule type" value="Genomic_DNA"/>
</dbReference>
<protein>
    <submittedName>
        <fullName evidence="1">Uncharacterized protein</fullName>
    </submittedName>
</protein>
<evidence type="ECO:0000313" key="2">
    <source>
        <dbReference type="Proteomes" id="UP000186922"/>
    </source>
</evidence>